<accession>A0ABU0Q3R0</accession>
<dbReference type="RefSeq" id="WP_307044934.1">
    <property type="nucleotide sequence ID" value="NZ_JAUSYA010000001.1"/>
</dbReference>
<evidence type="ECO:0000256" key="1">
    <source>
        <dbReference type="SAM" id="MobiDB-lite"/>
    </source>
</evidence>
<name>A0ABU0Q3R0_STRAH</name>
<reference evidence="2 3" key="1">
    <citation type="submission" date="2023-07" db="EMBL/GenBank/DDBJ databases">
        <title>Comparative genomics of wheat-associated soil bacteria to identify genetic determinants of phenazine resistance.</title>
        <authorList>
            <person name="Mouncey N."/>
        </authorList>
    </citation>
    <scope>NUCLEOTIDE SEQUENCE [LARGE SCALE GENOMIC DNA]</scope>
    <source>
        <strain evidence="2 3">W4I19-2</strain>
    </source>
</reference>
<organism evidence="2 3">
    <name type="scientific">Streptomyces achromogenes</name>
    <dbReference type="NCBI Taxonomy" id="67255"/>
    <lineage>
        <taxon>Bacteria</taxon>
        <taxon>Bacillati</taxon>
        <taxon>Actinomycetota</taxon>
        <taxon>Actinomycetes</taxon>
        <taxon>Kitasatosporales</taxon>
        <taxon>Streptomycetaceae</taxon>
        <taxon>Streptomyces</taxon>
    </lineage>
</organism>
<dbReference type="EMBL" id="JAUSYA010000001">
    <property type="protein sequence ID" value="MDQ0685307.1"/>
    <property type="molecule type" value="Genomic_DNA"/>
</dbReference>
<keyword evidence="3" id="KW-1185">Reference proteome</keyword>
<proteinExistence type="predicted"/>
<gene>
    <name evidence="2" type="ORF">QFZ56_004270</name>
</gene>
<comment type="caution">
    <text evidence="2">The sequence shown here is derived from an EMBL/GenBank/DDBJ whole genome shotgun (WGS) entry which is preliminary data.</text>
</comment>
<evidence type="ECO:0000313" key="2">
    <source>
        <dbReference type="EMBL" id="MDQ0685307.1"/>
    </source>
</evidence>
<feature type="region of interest" description="Disordered" evidence="1">
    <location>
        <begin position="39"/>
        <end position="85"/>
    </location>
</feature>
<sequence length="85" mass="8622">MTALRTVPRPVVRTTDVPAAVVPATVARTAFAPTAAVRTTGTRITGTRASCGRPHGTGIRRPHGSVPAVDRHGGFAPGAMEGVPA</sequence>
<evidence type="ECO:0000313" key="3">
    <source>
        <dbReference type="Proteomes" id="UP001243364"/>
    </source>
</evidence>
<dbReference type="Proteomes" id="UP001243364">
    <property type="component" value="Unassembled WGS sequence"/>
</dbReference>
<protein>
    <submittedName>
        <fullName evidence="2">Uncharacterized protein</fullName>
    </submittedName>
</protein>
<feature type="compositionally biased region" description="Low complexity" evidence="1">
    <location>
        <begin position="39"/>
        <end position="49"/>
    </location>
</feature>